<dbReference type="Gene3D" id="3.40.50.1820">
    <property type="entry name" value="alpha/beta hydrolase"/>
    <property type="match status" value="1"/>
</dbReference>
<feature type="transmembrane region" description="Helical" evidence="1">
    <location>
        <begin position="20"/>
        <end position="47"/>
    </location>
</feature>
<comment type="caution">
    <text evidence="3">The sequence shown here is derived from an EMBL/GenBank/DDBJ whole genome shotgun (WGS) entry which is preliminary data.</text>
</comment>
<proteinExistence type="predicted"/>
<dbReference type="PANTHER" id="PTHR12277">
    <property type="entry name" value="ALPHA/BETA HYDROLASE DOMAIN-CONTAINING PROTEIN"/>
    <property type="match status" value="1"/>
</dbReference>
<organism evidence="3 4">
    <name type="scientific">Sediminivirga luteola</name>
    <dbReference type="NCBI Taxonomy" id="1774748"/>
    <lineage>
        <taxon>Bacteria</taxon>
        <taxon>Bacillati</taxon>
        <taxon>Actinomycetota</taxon>
        <taxon>Actinomycetes</taxon>
        <taxon>Micrococcales</taxon>
        <taxon>Brevibacteriaceae</taxon>
        <taxon>Sediminivirga</taxon>
    </lineage>
</organism>
<dbReference type="Pfam" id="PF12697">
    <property type="entry name" value="Abhydrolase_6"/>
    <property type="match status" value="1"/>
</dbReference>
<dbReference type="PANTHER" id="PTHR12277:SF79">
    <property type="entry name" value="XAA-PRO DIPEPTIDYL-PEPTIDASE-RELATED"/>
    <property type="match status" value="1"/>
</dbReference>
<dbReference type="GO" id="GO:0003824">
    <property type="term" value="F:catalytic activity"/>
    <property type="evidence" value="ECO:0007669"/>
    <property type="project" value="UniProtKB-ARBA"/>
</dbReference>
<evidence type="ECO:0000256" key="1">
    <source>
        <dbReference type="SAM" id="Phobius"/>
    </source>
</evidence>
<reference evidence="3" key="1">
    <citation type="journal article" date="2014" name="Int. J. Syst. Evol. Microbiol.">
        <title>Complete genome sequence of Corynebacterium casei LMG S-19264T (=DSM 44701T), isolated from a smear-ripened cheese.</title>
        <authorList>
            <consortium name="US DOE Joint Genome Institute (JGI-PGF)"/>
            <person name="Walter F."/>
            <person name="Albersmeier A."/>
            <person name="Kalinowski J."/>
            <person name="Ruckert C."/>
        </authorList>
    </citation>
    <scope>NUCLEOTIDE SEQUENCE</scope>
    <source>
        <strain evidence="3">CGMCC 1.12785</strain>
    </source>
</reference>
<dbReference type="RefSeq" id="WP_229744930.1">
    <property type="nucleotide sequence ID" value="NZ_BMFY01000003.1"/>
</dbReference>
<protein>
    <recommendedName>
        <fullName evidence="2">AB hydrolase-1 domain-containing protein</fullName>
    </recommendedName>
</protein>
<dbReference type="AlphaFoldDB" id="A0A8J2TWK5"/>
<evidence type="ECO:0000313" key="4">
    <source>
        <dbReference type="Proteomes" id="UP000616114"/>
    </source>
</evidence>
<dbReference type="Proteomes" id="UP000616114">
    <property type="component" value="Unassembled WGS sequence"/>
</dbReference>
<reference evidence="3" key="2">
    <citation type="submission" date="2020-09" db="EMBL/GenBank/DDBJ databases">
        <authorList>
            <person name="Sun Q."/>
            <person name="Zhou Y."/>
        </authorList>
    </citation>
    <scope>NUCLEOTIDE SEQUENCE</scope>
    <source>
        <strain evidence="3">CGMCC 1.12785</strain>
    </source>
</reference>
<evidence type="ECO:0000313" key="3">
    <source>
        <dbReference type="EMBL" id="GGA08344.1"/>
    </source>
</evidence>
<keyword evidence="1" id="KW-0812">Transmembrane</keyword>
<gene>
    <name evidence="3" type="ORF">GCM10011333_09020</name>
</gene>
<keyword evidence="1" id="KW-1133">Transmembrane helix</keyword>
<dbReference type="EMBL" id="BMFY01000003">
    <property type="protein sequence ID" value="GGA08344.1"/>
    <property type="molecule type" value="Genomic_DNA"/>
</dbReference>
<sequence>MTTPFLNRNSDQSQRSALRWLALGLGAGAAAGTLLSVASSGLAVYFARRIVVPQNAPEETEILHVQGFDDEMVIHLPATTDTIVPGRYSLFFHSGRGHARIGDIIEYDPRSRTVARAVLAVDSGDLRRARWGHWSGVYYTGPEHAGVLAEDITLTSDIGDLPAWFLPTDAAQPEDTWAILIHGRGGTRAEGLRAAATLNALGVPAILPAYRNDAEVRRGKASRYGLGDTEWLDIDAAIEHALRSGASRVVLFGWSMGGAIALQAASRGRFTDRIAGLVLDAPVLDWFNVLDRQARVNKLPTPIARLVLEMITQPWARPFTGLDTPLDLKRMDWVTRAAELDVPVLLIHSKDDEFVPIEPSLSLAKVRADLVTMPEYDRAMHTKEWNVDPERWSDDVANFLESKILRRQDG</sequence>
<accession>A0A8J2TWK5</accession>
<name>A0A8J2TWK5_9MICO</name>
<keyword evidence="1" id="KW-0472">Membrane</keyword>
<feature type="domain" description="AB hydrolase-1" evidence="2">
    <location>
        <begin position="179"/>
        <end position="374"/>
    </location>
</feature>
<dbReference type="InterPro" id="IPR029058">
    <property type="entry name" value="AB_hydrolase_fold"/>
</dbReference>
<evidence type="ECO:0000259" key="2">
    <source>
        <dbReference type="Pfam" id="PF12697"/>
    </source>
</evidence>
<dbReference type="SUPFAM" id="SSF53474">
    <property type="entry name" value="alpha/beta-Hydrolases"/>
    <property type="match status" value="1"/>
</dbReference>
<dbReference type="InterPro" id="IPR000073">
    <property type="entry name" value="AB_hydrolase_1"/>
</dbReference>
<keyword evidence="4" id="KW-1185">Reference proteome</keyword>